<reference evidence="1" key="1">
    <citation type="submission" date="2014-05" db="EMBL/GenBank/DDBJ databases">
        <authorList>
            <person name="Chronopoulou M."/>
        </authorList>
    </citation>
    <scope>NUCLEOTIDE SEQUENCE</scope>
    <source>
        <tissue evidence="1">Whole organism</tissue>
    </source>
</reference>
<organism evidence="1">
    <name type="scientific">Lepeophtheirus salmonis</name>
    <name type="common">Salmon louse</name>
    <name type="synonym">Caligus salmonis</name>
    <dbReference type="NCBI Taxonomy" id="72036"/>
    <lineage>
        <taxon>Eukaryota</taxon>
        <taxon>Metazoa</taxon>
        <taxon>Ecdysozoa</taxon>
        <taxon>Arthropoda</taxon>
        <taxon>Crustacea</taxon>
        <taxon>Multicrustacea</taxon>
        <taxon>Hexanauplia</taxon>
        <taxon>Copepoda</taxon>
        <taxon>Siphonostomatoida</taxon>
        <taxon>Caligidae</taxon>
        <taxon>Lepeophtheirus</taxon>
    </lineage>
</organism>
<dbReference type="EMBL" id="HACA01024515">
    <property type="protein sequence ID" value="CDW41876.1"/>
    <property type="molecule type" value="Transcribed_RNA"/>
</dbReference>
<dbReference type="AlphaFoldDB" id="A0A0K2UW23"/>
<evidence type="ECO:0000313" key="1">
    <source>
        <dbReference type="EMBL" id="CDW41876.1"/>
    </source>
</evidence>
<sequence>MLPHRLCRTFGDHGVIFLHFPVSTEARARLKTLPLTPTSV</sequence>
<protein>
    <submittedName>
        <fullName evidence="1">Uncharacterized protein</fullName>
    </submittedName>
</protein>
<proteinExistence type="predicted"/>
<accession>A0A0K2UW23</accession>
<name>A0A0K2UW23_LEPSM</name>